<evidence type="ECO:0000256" key="2">
    <source>
        <dbReference type="ARBA" id="ARBA00022475"/>
    </source>
</evidence>
<comment type="subcellular location">
    <subcellularLocation>
        <location evidence="1">Cell membrane</location>
        <topology evidence="1">Multi-pass membrane protein</topology>
    </subcellularLocation>
</comment>
<evidence type="ECO:0000313" key="10">
    <source>
        <dbReference type="Proteomes" id="UP001157069"/>
    </source>
</evidence>
<dbReference type="InterPro" id="IPR027379">
    <property type="entry name" value="CLS_N"/>
</dbReference>
<keyword evidence="3 7" id="KW-0812">Transmembrane</keyword>
<evidence type="ECO:0000256" key="6">
    <source>
        <dbReference type="SAM" id="MobiDB-lite"/>
    </source>
</evidence>
<feature type="domain" description="Cardiolipin synthase N-terminal" evidence="8">
    <location>
        <begin position="15"/>
        <end position="60"/>
    </location>
</feature>
<dbReference type="EMBL" id="BSVA01000001">
    <property type="protein sequence ID" value="GMA90383.1"/>
    <property type="molecule type" value="Genomic_DNA"/>
</dbReference>
<evidence type="ECO:0000256" key="3">
    <source>
        <dbReference type="ARBA" id="ARBA00022692"/>
    </source>
</evidence>
<proteinExistence type="predicted"/>
<feature type="transmembrane region" description="Helical" evidence="7">
    <location>
        <begin position="7"/>
        <end position="27"/>
    </location>
</feature>
<feature type="transmembrane region" description="Helical" evidence="7">
    <location>
        <begin position="39"/>
        <end position="58"/>
    </location>
</feature>
<evidence type="ECO:0000256" key="4">
    <source>
        <dbReference type="ARBA" id="ARBA00022989"/>
    </source>
</evidence>
<name>A0ABQ6JQN3_9MICO</name>
<keyword evidence="10" id="KW-1185">Reference proteome</keyword>
<reference evidence="10" key="1">
    <citation type="journal article" date="2019" name="Int. J. Syst. Evol. Microbiol.">
        <title>The Global Catalogue of Microorganisms (GCM) 10K type strain sequencing project: providing services to taxonomists for standard genome sequencing and annotation.</title>
        <authorList>
            <consortium name="The Broad Institute Genomics Platform"/>
            <consortium name="The Broad Institute Genome Sequencing Center for Infectious Disease"/>
            <person name="Wu L."/>
            <person name="Ma J."/>
        </authorList>
    </citation>
    <scope>NUCLEOTIDE SEQUENCE [LARGE SCALE GENOMIC DNA]</scope>
    <source>
        <strain evidence="10">NBRC 108755</strain>
    </source>
</reference>
<evidence type="ECO:0000256" key="7">
    <source>
        <dbReference type="SAM" id="Phobius"/>
    </source>
</evidence>
<keyword evidence="4 7" id="KW-1133">Transmembrane helix</keyword>
<sequence>MAALLRYLPIIIALVLLVAAVVDIVRIDPSRVRALPKGLWVIIAISIVIIGPILWFALGRERLEPREHGRYRTAPSAPDDDPEFLRRLAREKEQEQRIRDLEKRLSELGDDDAPKNPQ</sequence>
<dbReference type="Pfam" id="PF13396">
    <property type="entry name" value="PLDc_N"/>
    <property type="match status" value="1"/>
</dbReference>
<evidence type="ECO:0000256" key="5">
    <source>
        <dbReference type="ARBA" id="ARBA00023136"/>
    </source>
</evidence>
<gene>
    <name evidence="9" type="ORF">GCM10025869_09120</name>
</gene>
<evidence type="ECO:0000259" key="8">
    <source>
        <dbReference type="Pfam" id="PF13396"/>
    </source>
</evidence>
<feature type="compositionally biased region" description="Basic and acidic residues" evidence="6">
    <location>
        <begin position="92"/>
        <end position="107"/>
    </location>
</feature>
<accession>A0ABQ6JQN3</accession>
<comment type="caution">
    <text evidence="9">The sequence shown here is derived from an EMBL/GenBank/DDBJ whole genome shotgun (WGS) entry which is preliminary data.</text>
</comment>
<evidence type="ECO:0000256" key="1">
    <source>
        <dbReference type="ARBA" id="ARBA00004651"/>
    </source>
</evidence>
<organism evidence="9 10">
    <name type="scientific">Homoserinibacter gongjuensis</name>
    <dbReference type="NCBI Taxonomy" id="1162968"/>
    <lineage>
        <taxon>Bacteria</taxon>
        <taxon>Bacillati</taxon>
        <taxon>Actinomycetota</taxon>
        <taxon>Actinomycetes</taxon>
        <taxon>Micrococcales</taxon>
        <taxon>Microbacteriaceae</taxon>
        <taxon>Homoserinibacter</taxon>
    </lineage>
</organism>
<keyword evidence="5 7" id="KW-0472">Membrane</keyword>
<protein>
    <recommendedName>
        <fullName evidence="8">Cardiolipin synthase N-terminal domain-containing protein</fullName>
    </recommendedName>
</protein>
<dbReference type="Proteomes" id="UP001157069">
    <property type="component" value="Unassembled WGS sequence"/>
</dbReference>
<dbReference type="RefSeq" id="WP_284298104.1">
    <property type="nucleotide sequence ID" value="NZ_BSVA01000001.1"/>
</dbReference>
<feature type="region of interest" description="Disordered" evidence="6">
    <location>
        <begin position="92"/>
        <end position="118"/>
    </location>
</feature>
<evidence type="ECO:0000313" key="9">
    <source>
        <dbReference type="EMBL" id="GMA90383.1"/>
    </source>
</evidence>
<keyword evidence="2" id="KW-1003">Cell membrane</keyword>